<gene>
    <name evidence="2" type="ORF">BKA14_000139</name>
</gene>
<reference evidence="2 3" key="1">
    <citation type="submission" date="2020-08" db="EMBL/GenBank/DDBJ databases">
        <title>Sequencing the genomes of 1000 actinobacteria strains.</title>
        <authorList>
            <person name="Klenk H.-P."/>
        </authorList>
    </citation>
    <scope>NUCLEOTIDE SEQUENCE [LARGE SCALE GENOMIC DNA]</scope>
    <source>
        <strain evidence="2 3">DSM 45518</strain>
    </source>
</reference>
<dbReference type="EMBL" id="JACHMF010000001">
    <property type="protein sequence ID" value="MBB4689991.1"/>
    <property type="molecule type" value="Genomic_DNA"/>
</dbReference>
<organism evidence="2 3">
    <name type="scientific">Paractinoplanes abujensis</name>
    <dbReference type="NCBI Taxonomy" id="882441"/>
    <lineage>
        <taxon>Bacteria</taxon>
        <taxon>Bacillati</taxon>
        <taxon>Actinomycetota</taxon>
        <taxon>Actinomycetes</taxon>
        <taxon>Micromonosporales</taxon>
        <taxon>Micromonosporaceae</taxon>
        <taxon>Paractinoplanes</taxon>
    </lineage>
</organism>
<evidence type="ECO:0000313" key="3">
    <source>
        <dbReference type="Proteomes" id="UP000542742"/>
    </source>
</evidence>
<dbReference type="RefSeq" id="WP_184949016.1">
    <property type="nucleotide sequence ID" value="NZ_BOMC01000040.1"/>
</dbReference>
<feature type="signal peptide" evidence="1">
    <location>
        <begin position="1"/>
        <end position="24"/>
    </location>
</feature>
<evidence type="ECO:0000256" key="1">
    <source>
        <dbReference type="SAM" id="SignalP"/>
    </source>
</evidence>
<dbReference type="Proteomes" id="UP000542742">
    <property type="component" value="Unassembled WGS sequence"/>
</dbReference>
<proteinExistence type="predicted"/>
<name>A0A7W7CNE8_9ACTN</name>
<dbReference type="AlphaFoldDB" id="A0A7W7CNE8"/>
<dbReference type="Gene3D" id="2.50.20.20">
    <property type="match status" value="1"/>
</dbReference>
<keyword evidence="3" id="KW-1185">Reference proteome</keyword>
<protein>
    <recommendedName>
        <fullName evidence="4">Lipoprotein</fullName>
    </recommendedName>
</protein>
<sequence>MSRHLRLAVLATALLTGCTSAPKAEPPAGPTVAPAPTEASPTEVVQAALQRLTTTPYSFAISGEGQGLKYVASGAHDPKARKHRWKFTVSRKQRSTSHQVIVIGGIGYLNRGGSGRWARTDLTRLEPTSLSRYADPADPSGLIRFARAVQSVRRLGPATYEGDARLEAAPEVISYVPPGAPLVRFPQGAPWVAFTLTTDAKGNPATLKTVFEFGASEVVTNRTTFRELGRPVRISKP</sequence>
<evidence type="ECO:0008006" key="4">
    <source>
        <dbReference type="Google" id="ProtNLM"/>
    </source>
</evidence>
<feature type="chain" id="PRO_5030882069" description="Lipoprotein" evidence="1">
    <location>
        <begin position="25"/>
        <end position="237"/>
    </location>
</feature>
<evidence type="ECO:0000313" key="2">
    <source>
        <dbReference type="EMBL" id="MBB4689991.1"/>
    </source>
</evidence>
<accession>A0A7W7CNE8</accession>
<dbReference type="PROSITE" id="PS51257">
    <property type="entry name" value="PROKAR_LIPOPROTEIN"/>
    <property type="match status" value="1"/>
</dbReference>
<keyword evidence="1" id="KW-0732">Signal</keyword>
<comment type="caution">
    <text evidence="2">The sequence shown here is derived from an EMBL/GenBank/DDBJ whole genome shotgun (WGS) entry which is preliminary data.</text>
</comment>